<comment type="function">
    <text evidence="8">Catalyzes the acetylation of L-2,4-diaminobutyrate (DABA) to gamma-N-acetyl-alpha,gamma-diaminobutyric acid (ADABA) with acetyl coenzyme A.</text>
</comment>
<keyword evidence="5 8" id="KW-0808">Transferase</keyword>
<comment type="catalytic activity">
    <reaction evidence="7 8">
        <text>L-2,4-diaminobutanoate + acetyl-CoA = (2S)-4-acetamido-2-aminobutanoate + CoA + H(+)</text>
        <dbReference type="Rhea" id="RHEA:16901"/>
        <dbReference type="ChEBI" id="CHEBI:15378"/>
        <dbReference type="ChEBI" id="CHEBI:57287"/>
        <dbReference type="ChEBI" id="CHEBI:57288"/>
        <dbReference type="ChEBI" id="CHEBI:58761"/>
        <dbReference type="ChEBI" id="CHEBI:58929"/>
        <dbReference type="EC" id="2.3.1.178"/>
    </reaction>
</comment>
<dbReference type="Pfam" id="PF00583">
    <property type="entry name" value="Acetyltransf_1"/>
    <property type="match status" value="1"/>
</dbReference>
<evidence type="ECO:0000256" key="4">
    <source>
        <dbReference type="ARBA" id="ARBA00017935"/>
    </source>
</evidence>
<dbReference type="RefSeq" id="WP_379090783.1">
    <property type="nucleotide sequence ID" value="NZ_JBHTJO010000002.1"/>
</dbReference>
<protein>
    <recommendedName>
        <fullName evidence="4 8">L-2,4-diaminobutyric acid acetyltransferase</fullName>
        <shortName evidence="8">DABA acetyltransferase</shortName>
        <ecNumber evidence="3 8">2.3.1.178</ecNumber>
    </recommendedName>
</protein>
<dbReference type="InterPro" id="IPR016181">
    <property type="entry name" value="Acyl_CoA_acyltransferase"/>
</dbReference>
<evidence type="ECO:0000313" key="11">
    <source>
        <dbReference type="EMBL" id="MFD0988041.1"/>
    </source>
</evidence>
<evidence type="ECO:0000313" key="12">
    <source>
        <dbReference type="Proteomes" id="UP001597102"/>
    </source>
</evidence>
<dbReference type="GO" id="GO:0033816">
    <property type="term" value="F:diaminobutyrate acetyltransferase activity"/>
    <property type="evidence" value="ECO:0007669"/>
    <property type="project" value="UniProtKB-EC"/>
</dbReference>
<dbReference type="InterPro" id="IPR012772">
    <property type="entry name" value="Ectoine_EctA"/>
</dbReference>
<sequence length="179" mass="19227">MNASHPQGEGAAQASSSKGEIQFRTACPEDGPDVTELIANCPPLDTNSAYCNLLQCTHFADTCVVAERDGELVGWISGYRPPSNPDQIFVWQVAVNKSARGEGLGGRMLNELVSRPAVRGCTALITTVTEDNAASWAMFGGFAEKNGMTLSKAPLFEREKHFAGKHDTEWQATIGPLNT</sequence>
<evidence type="ECO:0000256" key="9">
    <source>
        <dbReference type="SAM" id="MobiDB-lite"/>
    </source>
</evidence>
<evidence type="ECO:0000256" key="8">
    <source>
        <dbReference type="RuleBase" id="RU365045"/>
    </source>
</evidence>
<evidence type="ECO:0000256" key="1">
    <source>
        <dbReference type="ARBA" id="ARBA00004978"/>
    </source>
</evidence>
<keyword evidence="6 8" id="KW-0012">Acyltransferase</keyword>
<evidence type="ECO:0000256" key="7">
    <source>
        <dbReference type="ARBA" id="ARBA00048924"/>
    </source>
</evidence>
<dbReference type="EMBL" id="JBHTJO010000002">
    <property type="protein sequence ID" value="MFD0988041.1"/>
    <property type="molecule type" value="Genomic_DNA"/>
</dbReference>
<dbReference type="NCBIfam" id="TIGR02406">
    <property type="entry name" value="ectoine_EctA"/>
    <property type="match status" value="1"/>
</dbReference>
<evidence type="ECO:0000259" key="10">
    <source>
        <dbReference type="PROSITE" id="PS51186"/>
    </source>
</evidence>
<evidence type="ECO:0000256" key="6">
    <source>
        <dbReference type="ARBA" id="ARBA00023315"/>
    </source>
</evidence>
<proteinExistence type="inferred from homology"/>
<dbReference type="Proteomes" id="UP001597102">
    <property type="component" value="Unassembled WGS sequence"/>
</dbReference>
<dbReference type="PANTHER" id="PTHR43072">
    <property type="entry name" value="N-ACETYLTRANSFERASE"/>
    <property type="match status" value="1"/>
</dbReference>
<comment type="similarity">
    <text evidence="2 8">Belongs to the acetyltransferase family. EctA subfamily.</text>
</comment>
<dbReference type="Gene3D" id="3.40.630.30">
    <property type="match status" value="1"/>
</dbReference>
<keyword evidence="12" id="KW-1185">Reference proteome</keyword>
<evidence type="ECO:0000256" key="3">
    <source>
        <dbReference type="ARBA" id="ARBA00012355"/>
    </source>
</evidence>
<dbReference type="InterPro" id="IPR000182">
    <property type="entry name" value="GNAT_dom"/>
</dbReference>
<evidence type="ECO:0000256" key="2">
    <source>
        <dbReference type="ARBA" id="ARBA00010712"/>
    </source>
</evidence>
<dbReference type="SUPFAM" id="SSF55729">
    <property type="entry name" value="Acyl-CoA N-acyltransferases (Nat)"/>
    <property type="match status" value="1"/>
</dbReference>
<comment type="caution">
    <text evidence="11">The sequence shown here is derived from an EMBL/GenBank/DDBJ whole genome shotgun (WGS) entry which is preliminary data.</text>
</comment>
<accession>A0ABW3JE25</accession>
<feature type="region of interest" description="Disordered" evidence="9">
    <location>
        <begin position="1"/>
        <end position="26"/>
    </location>
</feature>
<organism evidence="11 12">
    <name type="scientific">Methyloligella solikamskensis</name>
    <dbReference type="NCBI Taxonomy" id="1177756"/>
    <lineage>
        <taxon>Bacteria</taxon>
        <taxon>Pseudomonadati</taxon>
        <taxon>Pseudomonadota</taxon>
        <taxon>Alphaproteobacteria</taxon>
        <taxon>Hyphomicrobiales</taxon>
        <taxon>Hyphomicrobiaceae</taxon>
        <taxon>Methyloligella</taxon>
    </lineage>
</organism>
<name>A0ABW3JE25_9HYPH</name>
<gene>
    <name evidence="8 11" type="primary">ectA</name>
    <name evidence="11" type="ORF">ACFQ2F_13130</name>
</gene>
<reference evidence="12" key="1">
    <citation type="journal article" date="2019" name="Int. J. Syst. Evol. Microbiol.">
        <title>The Global Catalogue of Microorganisms (GCM) 10K type strain sequencing project: providing services to taxonomists for standard genome sequencing and annotation.</title>
        <authorList>
            <consortium name="The Broad Institute Genomics Platform"/>
            <consortium name="The Broad Institute Genome Sequencing Center for Infectious Disease"/>
            <person name="Wu L."/>
            <person name="Ma J."/>
        </authorList>
    </citation>
    <scope>NUCLEOTIDE SEQUENCE [LARGE SCALE GENOMIC DNA]</scope>
    <source>
        <strain evidence="12">CCUG 61697</strain>
    </source>
</reference>
<evidence type="ECO:0000256" key="5">
    <source>
        <dbReference type="ARBA" id="ARBA00022679"/>
    </source>
</evidence>
<dbReference type="PROSITE" id="PS51186">
    <property type="entry name" value="GNAT"/>
    <property type="match status" value="1"/>
</dbReference>
<feature type="domain" description="N-acetyltransferase" evidence="10">
    <location>
        <begin position="21"/>
        <end position="175"/>
    </location>
</feature>
<dbReference type="CDD" id="cd04301">
    <property type="entry name" value="NAT_SF"/>
    <property type="match status" value="1"/>
</dbReference>
<dbReference type="PANTHER" id="PTHR43072:SF23">
    <property type="entry name" value="UPF0039 PROTEIN C11D3.02C"/>
    <property type="match status" value="1"/>
</dbReference>
<comment type="pathway">
    <text evidence="1 8">Amine and polyamine biosynthesis; ectoine biosynthesis; L-ectoine from L-aspartate 4-semialdehyde: step 2/3.</text>
</comment>
<dbReference type="EC" id="2.3.1.178" evidence="3 8"/>